<dbReference type="Pfam" id="PF02518">
    <property type="entry name" value="HATPase_c"/>
    <property type="match status" value="1"/>
</dbReference>
<dbReference type="Pfam" id="PF00512">
    <property type="entry name" value="HisKA"/>
    <property type="match status" value="1"/>
</dbReference>
<evidence type="ECO:0000256" key="1">
    <source>
        <dbReference type="ARBA" id="ARBA00000085"/>
    </source>
</evidence>
<dbReference type="PROSITE" id="PS50109">
    <property type="entry name" value="HIS_KIN"/>
    <property type="match status" value="1"/>
</dbReference>
<dbReference type="InterPro" id="IPR035965">
    <property type="entry name" value="PAS-like_dom_sf"/>
</dbReference>
<feature type="domain" description="Histidine kinase" evidence="8">
    <location>
        <begin position="390"/>
        <end position="612"/>
    </location>
</feature>
<evidence type="ECO:0000259" key="9">
    <source>
        <dbReference type="PROSITE" id="PS50885"/>
    </source>
</evidence>
<keyword evidence="7" id="KW-0472">Membrane</keyword>
<keyword evidence="5" id="KW-0808">Transferase</keyword>
<dbReference type="InterPro" id="IPR004358">
    <property type="entry name" value="Sig_transdc_His_kin-like_C"/>
</dbReference>
<evidence type="ECO:0000256" key="5">
    <source>
        <dbReference type="ARBA" id="ARBA00022679"/>
    </source>
</evidence>
<dbReference type="Gene3D" id="3.30.565.10">
    <property type="entry name" value="Histidine kinase-like ATPase, C-terminal domain"/>
    <property type="match status" value="1"/>
</dbReference>
<dbReference type="SMART" id="SM00387">
    <property type="entry name" value="HATPase_c"/>
    <property type="match status" value="1"/>
</dbReference>
<dbReference type="SUPFAM" id="SSF47384">
    <property type="entry name" value="Homodimeric domain of signal transducing histidine kinase"/>
    <property type="match status" value="1"/>
</dbReference>
<dbReference type="SMART" id="SM00304">
    <property type="entry name" value="HAMP"/>
    <property type="match status" value="1"/>
</dbReference>
<evidence type="ECO:0000256" key="3">
    <source>
        <dbReference type="ARBA" id="ARBA00012438"/>
    </source>
</evidence>
<evidence type="ECO:0000313" key="11">
    <source>
        <dbReference type="Proteomes" id="UP001161390"/>
    </source>
</evidence>
<keyword evidence="11" id="KW-1185">Reference proteome</keyword>
<dbReference type="InterPro" id="IPR003660">
    <property type="entry name" value="HAMP_dom"/>
</dbReference>
<dbReference type="Proteomes" id="UP001161390">
    <property type="component" value="Unassembled WGS sequence"/>
</dbReference>
<dbReference type="PRINTS" id="PR00344">
    <property type="entry name" value="BCTRLSENSOR"/>
</dbReference>
<keyword evidence="7" id="KW-1133">Transmembrane helix</keyword>
<dbReference type="InterPro" id="IPR003594">
    <property type="entry name" value="HATPase_dom"/>
</dbReference>
<dbReference type="InterPro" id="IPR005467">
    <property type="entry name" value="His_kinase_dom"/>
</dbReference>
<reference evidence="10" key="2">
    <citation type="submission" date="2023-01" db="EMBL/GenBank/DDBJ databases">
        <title>Draft genome sequence of Algimonas porphyrae strain NBRC 108216.</title>
        <authorList>
            <person name="Sun Q."/>
            <person name="Mori K."/>
        </authorList>
    </citation>
    <scope>NUCLEOTIDE SEQUENCE</scope>
    <source>
        <strain evidence="10">NBRC 108216</strain>
    </source>
</reference>
<dbReference type="EC" id="2.7.13.3" evidence="3"/>
<reference evidence="10" key="1">
    <citation type="journal article" date="2014" name="Int. J. Syst. Evol. Microbiol.">
        <title>Complete genome of a new Firmicutes species belonging to the dominant human colonic microbiota ('Ruminococcus bicirculans') reveals two chromosomes and a selective capacity to utilize plant glucans.</title>
        <authorList>
            <consortium name="NISC Comparative Sequencing Program"/>
            <person name="Wegmann U."/>
            <person name="Louis P."/>
            <person name="Goesmann A."/>
            <person name="Henrissat B."/>
            <person name="Duncan S.H."/>
            <person name="Flint H.J."/>
        </authorList>
    </citation>
    <scope>NUCLEOTIDE SEQUENCE</scope>
    <source>
        <strain evidence="10">NBRC 108216</strain>
    </source>
</reference>
<sequence>MSLQAPRLLVSVKQKLFAGFLAMTVLIASLGGYALLSINDAGQVVTDTFDRPLMAINFARSASQAFAALELEVFRPSDPDNPFAAFDTLSVRFTEDLAVARERSIAPRADDFFEDVAQDFRIWENRVRGQTAAGRIDQDLESLALTIETNLDIIVELQTNESFRNREAALSAMALVRRYTGYALSAALFLTVGLSIWLALTIVRPLKAAARVAEQISAGRLNTLIPKGGDDETGQLLRTMRDMQSNIRERMEMEQDLRTLAQHRLADSLENSKDAILLTDVDGCIILANPGVMSLFDAQLTGDIVGSPCESHFGIDGVPRTIGSAGLQEGNNFQLPDGRWVRVNASTTREGGRLFIWSDITESRDRSERLRIALTDAQAASRAKTMFLAAMGHELNTPLNAIVGLSDVLQREFSKDDGHASYAGMVGLISESGGKIAQIVRDMLEIANGETDPVDLGKLPSTDLRSAVDAGMKDLTALAAERSVKLIWNRPDHACEVKGEMDDLSQLVFKLLDNGVKFNRPGGAVKAQINVRPDGRLRLDVIDTGIGIKPDDFDRICQPFIQLDAGYSRAVDGTGLGLSIVDRIARRLGGNLSVRSVPGKGSVFTVTLPQSTQSPRTTSRKEAA</sequence>
<dbReference type="InterPro" id="IPR036097">
    <property type="entry name" value="HisK_dim/P_sf"/>
</dbReference>
<comment type="catalytic activity">
    <reaction evidence="1">
        <text>ATP + protein L-histidine = ADP + protein N-phospho-L-histidine.</text>
        <dbReference type="EC" id="2.7.13.3"/>
    </reaction>
</comment>
<evidence type="ECO:0000313" key="10">
    <source>
        <dbReference type="EMBL" id="GLQ20714.1"/>
    </source>
</evidence>
<keyword evidence="4" id="KW-0597">Phosphoprotein</keyword>
<evidence type="ECO:0000259" key="8">
    <source>
        <dbReference type="PROSITE" id="PS50109"/>
    </source>
</evidence>
<organism evidence="10 11">
    <name type="scientific">Algimonas porphyrae</name>
    <dbReference type="NCBI Taxonomy" id="1128113"/>
    <lineage>
        <taxon>Bacteria</taxon>
        <taxon>Pseudomonadati</taxon>
        <taxon>Pseudomonadota</taxon>
        <taxon>Alphaproteobacteria</taxon>
        <taxon>Maricaulales</taxon>
        <taxon>Robiginitomaculaceae</taxon>
        <taxon>Algimonas</taxon>
    </lineage>
</organism>
<dbReference type="Gene3D" id="1.10.287.130">
    <property type="match status" value="1"/>
</dbReference>
<keyword evidence="7" id="KW-0812">Transmembrane</keyword>
<feature type="domain" description="HAMP" evidence="9">
    <location>
        <begin position="200"/>
        <end position="252"/>
    </location>
</feature>
<evidence type="ECO:0000256" key="6">
    <source>
        <dbReference type="ARBA" id="ARBA00022777"/>
    </source>
</evidence>
<dbReference type="EMBL" id="BSNJ01000003">
    <property type="protein sequence ID" value="GLQ20714.1"/>
    <property type="molecule type" value="Genomic_DNA"/>
</dbReference>
<dbReference type="RefSeq" id="WP_284371510.1">
    <property type="nucleotide sequence ID" value="NZ_BSNJ01000003.1"/>
</dbReference>
<dbReference type="CDD" id="cd06225">
    <property type="entry name" value="HAMP"/>
    <property type="match status" value="1"/>
</dbReference>
<evidence type="ECO:0000256" key="7">
    <source>
        <dbReference type="SAM" id="Phobius"/>
    </source>
</evidence>
<dbReference type="PANTHER" id="PTHR43047">
    <property type="entry name" value="TWO-COMPONENT HISTIDINE PROTEIN KINASE"/>
    <property type="match status" value="1"/>
</dbReference>
<dbReference type="Pfam" id="PF00672">
    <property type="entry name" value="HAMP"/>
    <property type="match status" value="1"/>
</dbReference>
<proteinExistence type="predicted"/>
<feature type="transmembrane region" description="Helical" evidence="7">
    <location>
        <begin position="179"/>
        <end position="200"/>
    </location>
</feature>
<dbReference type="SUPFAM" id="SSF158472">
    <property type="entry name" value="HAMP domain-like"/>
    <property type="match status" value="1"/>
</dbReference>
<keyword evidence="6" id="KW-0418">Kinase</keyword>
<dbReference type="InterPro" id="IPR036890">
    <property type="entry name" value="HATPase_C_sf"/>
</dbReference>
<feature type="transmembrane region" description="Helical" evidence="7">
    <location>
        <begin position="16"/>
        <end position="36"/>
    </location>
</feature>
<accession>A0ABQ5V1Z5</accession>
<protein>
    <recommendedName>
        <fullName evidence="3">histidine kinase</fullName>
        <ecNumber evidence="3">2.7.13.3</ecNumber>
    </recommendedName>
</protein>
<dbReference type="SUPFAM" id="SSF55785">
    <property type="entry name" value="PYP-like sensor domain (PAS domain)"/>
    <property type="match status" value="1"/>
</dbReference>
<dbReference type="SMART" id="SM00388">
    <property type="entry name" value="HisKA"/>
    <property type="match status" value="1"/>
</dbReference>
<dbReference type="SUPFAM" id="SSF55874">
    <property type="entry name" value="ATPase domain of HSP90 chaperone/DNA topoisomerase II/histidine kinase"/>
    <property type="match status" value="1"/>
</dbReference>
<comment type="caution">
    <text evidence="10">The sequence shown here is derived from an EMBL/GenBank/DDBJ whole genome shotgun (WGS) entry which is preliminary data.</text>
</comment>
<dbReference type="Gene3D" id="6.10.340.10">
    <property type="match status" value="1"/>
</dbReference>
<comment type="subcellular location">
    <subcellularLocation>
        <location evidence="2">Membrane</location>
    </subcellularLocation>
</comment>
<dbReference type="CDD" id="cd00082">
    <property type="entry name" value="HisKA"/>
    <property type="match status" value="1"/>
</dbReference>
<gene>
    <name evidence="10" type="ORF">GCM10007854_16690</name>
</gene>
<evidence type="ECO:0000256" key="2">
    <source>
        <dbReference type="ARBA" id="ARBA00004370"/>
    </source>
</evidence>
<dbReference type="InterPro" id="IPR003661">
    <property type="entry name" value="HisK_dim/P_dom"/>
</dbReference>
<dbReference type="PROSITE" id="PS50885">
    <property type="entry name" value="HAMP"/>
    <property type="match status" value="1"/>
</dbReference>
<name>A0ABQ5V1Z5_9PROT</name>
<evidence type="ECO:0000256" key="4">
    <source>
        <dbReference type="ARBA" id="ARBA00022553"/>
    </source>
</evidence>
<dbReference type="Gene3D" id="3.30.450.20">
    <property type="entry name" value="PAS domain"/>
    <property type="match status" value="1"/>
</dbReference>